<protein>
    <submittedName>
        <fullName evidence="3">Phage tail sheath protein FI</fullName>
    </submittedName>
</protein>
<dbReference type="Pfam" id="PF17482">
    <property type="entry name" value="Phage_sheath_1C"/>
    <property type="match status" value="1"/>
</dbReference>
<evidence type="ECO:0000259" key="2">
    <source>
        <dbReference type="Pfam" id="PF17482"/>
    </source>
</evidence>
<sequence>MAKQYATPGVYIEEKSAFSNSVVSVATAVPAFIGYTQKAKAGKKDLTNVPMRITSMVEYISYFGGAPVTQFTIGADDNNYSLEVDEDSNYNLFRSLQLFFANGGGASYIVSVGAYAGGVKVSSLVGAENGGGLTALLKEQEPTLVVIPDAVLLEEGDCATVQQAMIKHCGADTRSRFAILDVWNGHQARTLLDDDVVTAARTGYGGNFLDFGAAYYPWLNATVVSSDDLSYQNISNAEGLIEILNSEVDENVAAGYVKEEKGDMIKEEIAKISDDDANSTAVSNLLKAVSPIYNDILGQMKEALNVLPPSGAVAGIYALVDSSVGVHKAPANVSVSAVTGPTVNITSEEQENLNLPLSGKAVNAIRPFVGKGTLVWGARTLDGNSGDWRYINVRRTMIMLEQSIKFACEPYVFRPNDSNTWLAVRTMISNFLRNQWQSGALVGNSEAEAYAVDCGLGATMTPQDVLDGYMKVSVKVAISRPAEFIVISFQQKMPGGSGE</sequence>
<dbReference type="InterPro" id="IPR020287">
    <property type="entry name" value="Tail_sheath_C"/>
</dbReference>
<feature type="domain" description="Tail sheath protein C-terminal" evidence="2">
    <location>
        <begin position="387"/>
        <end position="489"/>
    </location>
</feature>
<organism evidence="3">
    <name type="scientific">uncultured Aureispira sp</name>
    <dbReference type="NCBI Taxonomy" id="1331704"/>
    <lineage>
        <taxon>Bacteria</taxon>
        <taxon>Pseudomonadati</taxon>
        <taxon>Bacteroidota</taxon>
        <taxon>Saprospiria</taxon>
        <taxon>Saprospirales</taxon>
        <taxon>Saprospiraceae</taxon>
        <taxon>Aureispira</taxon>
        <taxon>environmental samples</taxon>
    </lineage>
</organism>
<dbReference type="AlphaFoldDB" id="A0A6S6TPL5"/>
<proteinExistence type="inferred from homology"/>
<evidence type="ECO:0000313" key="3">
    <source>
        <dbReference type="EMBL" id="CAA6821215.1"/>
    </source>
</evidence>
<accession>A0A6S6TPL5</accession>
<dbReference type="Gene3D" id="3.40.50.11780">
    <property type="match status" value="1"/>
</dbReference>
<dbReference type="InterPro" id="IPR052042">
    <property type="entry name" value="Tail_sheath_structural"/>
</dbReference>
<dbReference type="PANTHER" id="PTHR35861">
    <property type="match status" value="1"/>
</dbReference>
<name>A0A6S6TPL5_9BACT</name>
<comment type="similarity">
    <text evidence="1">Belongs to the myoviridae tail sheath protein family.</text>
</comment>
<dbReference type="EMBL" id="CACVAQ010000295">
    <property type="protein sequence ID" value="CAA6821215.1"/>
    <property type="molecule type" value="Genomic_DNA"/>
</dbReference>
<gene>
    <name evidence="3" type="ORF">HELGO_WM18241</name>
</gene>
<dbReference type="PANTHER" id="PTHR35861:SF1">
    <property type="entry name" value="PHAGE TAIL SHEATH PROTEIN"/>
    <property type="match status" value="1"/>
</dbReference>
<evidence type="ECO:0000256" key="1">
    <source>
        <dbReference type="ARBA" id="ARBA00008005"/>
    </source>
</evidence>
<reference evidence="3" key="1">
    <citation type="submission" date="2020-01" db="EMBL/GenBank/DDBJ databases">
        <authorList>
            <person name="Meier V. D."/>
            <person name="Meier V D."/>
        </authorList>
    </citation>
    <scope>NUCLEOTIDE SEQUENCE</scope>
    <source>
        <strain evidence="3">HLG_WM_MAG_10</strain>
    </source>
</reference>